<dbReference type="InterPro" id="IPR050631">
    <property type="entry name" value="PheA/TfdB_FAD_monoxygenase"/>
</dbReference>
<dbReference type="GO" id="GO:0008688">
    <property type="term" value="F:3-(3-hydroxyphenyl)propionate hydroxylase activity"/>
    <property type="evidence" value="ECO:0007669"/>
    <property type="project" value="TreeGrafter"/>
</dbReference>
<reference evidence="3" key="1">
    <citation type="submission" date="2018-05" db="EMBL/GenBank/DDBJ databases">
        <authorList>
            <person name="Lanie J.A."/>
            <person name="Ng W.-L."/>
            <person name="Kazmierczak K.M."/>
            <person name="Andrzejewski T.M."/>
            <person name="Davidsen T.M."/>
            <person name="Wayne K.J."/>
            <person name="Tettelin H."/>
            <person name="Glass J.I."/>
            <person name="Rusch D."/>
            <person name="Podicherti R."/>
            <person name="Tsui H.-C.T."/>
            <person name="Winkler M.E."/>
        </authorList>
    </citation>
    <scope>NUCLEOTIDE SEQUENCE</scope>
</reference>
<dbReference type="InterPro" id="IPR002938">
    <property type="entry name" value="FAD-bd"/>
</dbReference>
<dbReference type="EMBL" id="UINC01023220">
    <property type="protein sequence ID" value="SVA94447.1"/>
    <property type="molecule type" value="Genomic_DNA"/>
</dbReference>
<dbReference type="SUPFAM" id="SSF51905">
    <property type="entry name" value="FAD/NAD(P)-binding domain"/>
    <property type="match status" value="1"/>
</dbReference>
<evidence type="ECO:0000313" key="3">
    <source>
        <dbReference type="EMBL" id="SVA94447.1"/>
    </source>
</evidence>
<feature type="non-terminal residue" evidence="3">
    <location>
        <position position="167"/>
    </location>
</feature>
<accession>A0A382A038</accession>
<dbReference type="GO" id="GO:0071949">
    <property type="term" value="F:FAD binding"/>
    <property type="evidence" value="ECO:0007669"/>
    <property type="project" value="InterPro"/>
</dbReference>
<evidence type="ECO:0000259" key="2">
    <source>
        <dbReference type="Pfam" id="PF01494"/>
    </source>
</evidence>
<keyword evidence="1" id="KW-0560">Oxidoreductase</keyword>
<dbReference type="PANTHER" id="PTHR43476:SF3">
    <property type="entry name" value="FAD-BINDING MONOOXYGENASE"/>
    <property type="match status" value="1"/>
</dbReference>
<gene>
    <name evidence="3" type="ORF">METZ01_LOCUS147301</name>
</gene>
<sequence>MDSKLNQLEDSYDIVIAGFGPVGQFCSNIFNRYGIKVGAIEVYSNIYPEPRSISIDDEIQRLISNLGLWNKFKKNIVALDFADLIFPNGKVVIRGPVTSTSNGFPFVTTFYQPELESILIKNLDGSKCTDIFLGHEIINFREGKETIEISTKNLKSNKLLKIRTKYL</sequence>
<dbReference type="InterPro" id="IPR036188">
    <property type="entry name" value="FAD/NAD-bd_sf"/>
</dbReference>
<dbReference type="Gene3D" id="3.50.50.60">
    <property type="entry name" value="FAD/NAD(P)-binding domain"/>
    <property type="match status" value="1"/>
</dbReference>
<dbReference type="PANTHER" id="PTHR43476">
    <property type="entry name" value="3-(3-HYDROXY-PHENYL)PROPIONATE/3-HYDROXYCINNAMIC ACID HYDROXYLASE"/>
    <property type="match status" value="1"/>
</dbReference>
<proteinExistence type="predicted"/>
<dbReference type="GO" id="GO:0019622">
    <property type="term" value="P:3-(3-hydroxy)phenylpropionate catabolic process"/>
    <property type="evidence" value="ECO:0007669"/>
    <property type="project" value="TreeGrafter"/>
</dbReference>
<dbReference type="AlphaFoldDB" id="A0A382A038"/>
<feature type="domain" description="FAD-binding" evidence="2">
    <location>
        <begin position="12"/>
        <end position="167"/>
    </location>
</feature>
<evidence type="ECO:0000256" key="1">
    <source>
        <dbReference type="ARBA" id="ARBA00023002"/>
    </source>
</evidence>
<dbReference type="Pfam" id="PF01494">
    <property type="entry name" value="FAD_binding_3"/>
    <property type="match status" value="1"/>
</dbReference>
<name>A0A382A038_9ZZZZ</name>
<organism evidence="3">
    <name type="scientific">marine metagenome</name>
    <dbReference type="NCBI Taxonomy" id="408172"/>
    <lineage>
        <taxon>unclassified sequences</taxon>
        <taxon>metagenomes</taxon>
        <taxon>ecological metagenomes</taxon>
    </lineage>
</organism>
<protein>
    <recommendedName>
        <fullName evidence="2">FAD-binding domain-containing protein</fullName>
    </recommendedName>
</protein>